<dbReference type="PROSITE" id="PS51059">
    <property type="entry name" value="PARP_CATALYTIC"/>
    <property type="match status" value="1"/>
</dbReference>
<keyword evidence="2 6" id="KW-0328">Glycosyltransferase</keyword>
<feature type="domain" description="PARP catalytic" evidence="8">
    <location>
        <begin position="170"/>
        <end position="356"/>
    </location>
</feature>
<dbReference type="GO" id="GO:0003714">
    <property type="term" value="F:transcription corepressor activity"/>
    <property type="evidence" value="ECO:0007669"/>
    <property type="project" value="TreeGrafter"/>
</dbReference>
<evidence type="ECO:0000313" key="10">
    <source>
        <dbReference type="Proteomes" id="UP000245119"/>
    </source>
</evidence>
<evidence type="ECO:0000256" key="2">
    <source>
        <dbReference type="ARBA" id="ARBA00022676"/>
    </source>
</evidence>
<dbReference type="GO" id="GO:0003950">
    <property type="term" value="F:NAD+ poly-ADP-ribosyltransferase activity"/>
    <property type="evidence" value="ECO:0007669"/>
    <property type="project" value="UniProtKB-UniRule"/>
</dbReference>
<dbReference type="AlphaFoldDB" id="A0A2T7P7Z2"/>
<evidence type="ECO:0000256" key="5">
    <source>
        <dbReference type="ARBA" id="ARBA00023242"/>
    </source>
</evidence>
<evidence type="ECO:0000256" key="1">
    <source>
        <dbReference type="ARBA" id="ARBA00004123"/>
    </source>
</evidence>
<dbReference type="GO" id="GO:0005634">
    <property type="term" value="C:nucleus"/>
    <property type="evidence" value="ECO:0007669"/>
    <property type="project" value="UniProtKB-SubCell"/>
</dbReference>
<evidence type="ECO:0000256" key="4">
    <source>
        <dbReference type="ARBA" id="ARBA00023027"/>
    </source>
</evidence>
<dbReference type="GO" id="GO:0070212">
    <property type="term" value="P:protein poly-ADP-ribosylation"/>
    <property type="evidence" value="ECO:0007669"/>
    <property type="project" value="TreeGrafter"/>
</dbReference>
<accession>A0A2T7P7Z2</accession>
<dbReference type="InterPro" id="IPR012317">
    <property type="entry name" value="Poly(ADP-ribose)pol_cat_dom"/>
</dbReference>
<organism evidence="9 10">
    <name type="scientific">Pomacea canaliculata</name>
    <name type="common">Golden apple snail</name>
    <dbReference type="NCBI Taxonomy" id="400727"/>
    <lineage>
        <taxon>Eukaryota</taxon>
        <taxon>Metazoa</taxon>
        <taxon>Spiralia</taxon>
        <taxon>Lophotrochozoa</taxon>
        <taxon>Mollusca</taxon>
        <taxon>Gastropoda</taxon>
        <taxon>Caenogastropoda</taxon>
        <taxon>Architaenioglossa</taxon>
        <taxon>Ampullarioidea</taxon>
        <taxon>Ampullariidae</taxon>
        <taxon>Pomacea</taxon>
    </lineage>
</organism>
<reference evidence="9 10" key="1">
    <citation type="submission" date="2018-04" db="EMBL/GenBank/DDBJ databases">
        <title>The genome of golden apple snail Pomacea canaliculata provides insight into stress tolerance and invasive adaptation.</title>
        <authorList>
            <person name="Liu C."/>
            <person name="Liu B."/>
            <person name="Ren Y."/>
            <person name="Zhang Y."/>
            <person name="Wang H."/>
            <person name="Li S."/>
            <person name="Jiang F."/>
            <person name="Yin L."/>
            <person name="Zhang G."/>
            <person name="Qian W."/>
            <person name="Fan W."/>
        </authorList>
    </citation>
    <scope>NUCLEOTIDE SEQUENCE [LARGE SCALE GENOMIC DNA]</scope>
    <source>
        <strain evidence="9">SZHN2017</strain>
        <tissue evidence="9">Muscle</tissue>
    </source>
</reference>
<protein>
    <recommendedName>
        <fullName evidence="6">Poly [ADP-ribose] polymerase</fullName>
        <shortName evidence="6">PARP</shortName>
        <ecNumber evidence="6">2.4.2.-</ecNumber>
    </recommendedName>
</protein>
<evidence type="ECO:0000313" key="9">
    <source>
        <dbReference type="EMBL" id="PVD29523.1"/>
    </source>
</evidence>
<dbReference type="EC" id="2.4.2.-" evidence="6"/>
<keyword evidence="10" id="KW-1185">Reference proteome</keyword>
<dbReference type="SUPFAM" id="SSF117839">
    <property type="entry name" value="WWE domain"/>
    <property type="match status" value="1"/>
</dbReference>
<dbReference type="SUPFAM" id="SSF56399">
    <property type="entry name" value="ADP-ribosylation"/>
    <property type="match status" value="1"/>
</dbReference>
<comment type="caution">
    <text evidence="9">The sequence shown here is derived from an EMBL/GenBank/DDBJ whole genome shotgun (WGS) entry which is preliminary data.</text>
</comment>
<dbReference type="GO" id="GO:0005737">
    <property type="term" value="C:cytoplasm"/>
    <property type="evidence" value="ECO:0007669"/>
    <property type="project" value="TreeGrafter"/>
</dbReference>
<keyword evidence="4 6" id="KW-0520">NAD</keyword>
<dbReference type="Gene3D" id="3.90.228.10">
    <property type="match status" value="1"/>
</dbReference>
<dbReference type="Proteomes" id="UP000245119">
    <property type="component" value="Linkage Group LG5"/>
</dbReference>
<keyword evidence="7" id="KW-0175">Coiled coil</keyword>
<dbReference type="OrthoDB" id="5987649at2759"/>
<evidence type="ECO:0000256" key="7">
    <source>
        <dbReference type="SAM" id="Coils"/>
    </source>
</evidence>
<dbReference type="EMBL" id="PZQS01000005">
    <property type="protein sequence ID" value="PVD29523.1"/>
    <property type="molecule type" value="Genomic_DNA"/>
</dbReference>
<evidence type="ECO:0000256" key="6">
    <source>
        <dbReference type="RuleBase" id="RU362114"/>
    </source>
</evidence>
<evidence type="ECO:0000256" key="3">
    <source>
        <dbReference type="ARBA" id="ARBA00022679"/>
    </source>
</evidence>
<dbReference type="InterPro" id="IPR052056">
    <property type="entry name" value="Mono-ARTD/PARP"/>
</dbReference>
<proteinExistence type="predicted"/>
<dbReference type="GO" id="GO:1990404">
    <property type="term" value="F:NAD+-protein mono-ADP-ribosyltransferase activity"/>
    <property type="evidence" value="ECO:0007669"/>
    <property type="project" value="TreeGrafter"/>
</dbReference>
<dbReference type="Pfam" id="PF00644">
    <property type="entry name" value="PARP"/>
    <property type="match status" value="1"/>
</dbReference>
<keyword evidence="5" id="KW-0539">Nucleus</keyword>
<keyword evidence="3 6" id="KW-0808">Transferase</keyword>
<dbReference type="PANTHER" id="PTHR14453:SF67">
    <property type="entry name" value="POLY [ADP-RIBOSE] POLYMERASE"/>
    <property type="match status" value="1"/>
</dbReference>
<dbReference type="GO" id="GO:0010629">
    <property type="term" value="P:negative regulation of gene expression"/>
    <property type="evidence" value="ECO:0007669"/>
    <property type="project" value="TreeGrafter"/>
</dbReference>
<dbReference type="InterPro" id="IPR037197">
    <property type="entry name" value="WWE_dom_sf"/>
</dbReference>
<evidence type="ECO:0000259" key="8">
    <source>
        <dbReference type="PROSITE" id="PS51059"/>
    </source>
</evidence>
<dbReference type="PANTHER" id="PTHR14453">
    <property type="entry name" value="PARP/ZINC FINGER CCCH TYPE DOMAIN CONTAINING PROTEIN"/>
    <property type="match status" value="1"/>
</dbReference>
<sequence length="356" mass="41415">MDYLQSSHSGRSPFFLSRKKTKAHDKARQFGDLHAEEISKNFTAEIVEATDFGVFSIDTIPVPQEVCKLYIYAANQEKIEEFFKELTNFVDEHLMEICKKHKVEVSMDTVITVKGMSKDVQLMEKEIQSILKEIESKQQASRIAGLVCWYTLEVTATGKWRVPFNERENLMTEDAYQKNEGTVEFAHANGTVYVVNLKEMTRSSKIERIQNPELYKQYLARKTQMDKQNNGMQSEKTLWHGTSSNAIENINLHGFDRGFCGKNATRYGLGVYFAVNSWYSMQRHLLYQRLRWIKTHVPVQGPGRVLNKRVRWLESLADKAWKLVQYDSATDNELNPSMYVIFHDSQAYPEYLITFR</sequence>
<name>A0A2T7P7Z2_POMCA</name>
<comment type="subcellular location">
    <subcellularLocation>
        <location evidence="1">Nucleus</location>
    </subcellularLocation>
</comment>
<feature type="coiled-coil region" evidence="7">
    <location>
        <begin position="113"/>
        <end position="140"/>
    </location>
</feature>
<gene>
    <name evidence="9" type="ORF">C0Q70_08774</name>
</gene>